<dbReference type="PANTHER" id="PTHR33389:SF18">
    <property type="entry name" value="OS01G0677900 PROTEIN"/>
    <property type="match status" value="1"/>
</dbReference>
<gene>
    <name evidence="2" type="ORF">VNO78_06447</name>
</gene>
<sequence length="414" mass="47568">MVPNSTPNNSNFKIFPHGQSQRGYYIGAGTTHPQREEQKHVTLEIRNLYETDVAGILNVAARLIIGSGTWYYRVHDANFTDARMWGYDPFPSYVTFSLDGFWSESSGKLYMVGKETGRESPQLQLLEVVLKLHNVFNSSSTIYTLVTGSLESVSPENEASYFEPISVFIFPRVNYEYSLDAKEAKNDYSDEDELVKVLIGFGNIDPSFSWSFNPNSTLVGEGWWDEEKNQFSIVGCYFLGMKESMASIHVGDCSTRMSLRFPKIWSINDASSIIGQIWSNMTLGDSGYFKRMNLRSQQHKRHITSGIKYEYSQLYKVRKLCQRQESVKNKWISYPDVYSSDMILYIYAEYFSQKVAWGYSVPFVVDDQIQQMNLDENFGYVPFIVNEQRVSMFRHTQPFISAISSSAGMYNVSY</sequence>
<comment type="caution">
    <text evidence="2">The sequence shown here is derived from an EMBL/GenBank/DDBJ whole genome shotgun (WGS) entry which is preliminary data.</text>
</comment>
<protein>
    <recommendedName>
        <fullName evidence="1">DUF2921 domain-containing protein</fullName>
    </recommendedName>
</protein>
<dbReference type="InterPro" id="IPR057425">
    <property type="entry name" value="DUF2921_N"/>
</dbReference>
<evidence type="ECO:0000313" key="3">
    <source>
        <dbReference type="Proteomes" id="UP001386955"/>
    </source>
</evidence>
<organism evidence="2 3">
    <name type="scientific">Psophocarpus tetragonolobus</name>
    <name type="common">Winged bean</name>
    <name type="synonym">Dolichos tetragonolobus</name>
    <dbReference type="NCBI Taxonomy" id="3891"/>
    <lineage>
        <taxon>Eukaryota</taxon>
        <taxon>Viridiplantae</taxon>
        <taxon>Streptophyta</taxon>
        <taxon>Embryophyta</taxon>
        <taxon>Tracheophyta</taxon>
        <taxon>Spermatophyta</taxon>
        <taxon>Magnoliopsida</taxon>
        <taxon>eudicotyledons</taxon>
        <taxon>Gunneridae</taxon>
        <taxon>Pentapetalae</taxon>
        <taxon>rosids</taxon>
        <taxon>fabids</taxon>
        <taxon>Fabales</taxon>
        <taxon>Fabaceae</taxon>
        <taxon>Papilionoideae</taxon>
        <taxon>50 kb inversion clade</taxon>
        <taxon>NPAAA clade</taxon>
        <taxon>indigoferoid/millettioid clade</taxon>
        <taxon>Phaseoleae</taxon>
        <taxon>Psophocarpus</taxon>
    </lineage>
</organism>
<accession>A0AAN9XRL6</accession>
<reference evidence="2 3" key="1">
    <citation type="submission" date="2024-01" db="EMBL/GenBank/DDBJ databases">
        <title>The genomes of 5 underutilized Papilionoideae crops provide insights into root nodulation and disease resistanc.</title>
        <authorList>
            <person name="Jiang F."/>
        </authorList>
    </citation>
    <scope>NUCLEOTIDE SEQUENCE [LARGE SCALE GENOMIC DNA]</scope>
    <source>
        <strain evidence="2">DUOXIRENSHENG_FW03</strain>
        <tissue evidence="2">Leaves</tissue>
    </source>
</reference>
<proteinExistence type="predicted"/>
<feature type="domain" description="DUF2921" evidence="1">
    <location>
        <begin position="204"/>
        <end position="292"/>
    </location>
</feature>
<dbReference type="EMBL" id="JAYMYS010000002">
    <property type="protein sequence ID" value="KAK7405248.1"/>
    <property type="molecule type" value="Genomic_DNA"/>
</dbReference>
<dbReference type="Proteomes" id="UP001386955">
    <property type="component" value="Unassembled WGS sequence"/>
</dbReference>
<name>A0AAN9XRL6_PSOTE</name>
<dbReference type="Pfam" id="PF25333">
    <property type="entry name" value="DUF2921_N"/>
    <property type="match status" value="2"/>
</dbReference>
<feature type="domain" description="DUF2921" evidence="1">
    <location>
        <begin position="2"/>
        <end position="166"/>
    </location>
</feature>
<keyword evidence="3" id="KW-1185">Reference proteome</keyword>
<dbReference type="PANTHER" id="PTHR33389">
    <property type="entry name" value="FAMILY PROTEIN, PUTATIVE (DUF2921)-RELATED"/>
    <property type="match status" value="1"/>
</dbReference>
<evidence type="ECO:0000259" key="1">
    <source>
        <dbReference type="Pfam" id="PF25333"/>
    </source>
</evidence>
<evidence type="ECO:0000313" key="2">
    <source>
        <dbReference type="EMBL" id="KAK7405248.1"/>
    </source>
</evidence>
<dbReference type="AlphaFoldDB" id="A0AAN9XRL6"/>